<dbReference type="AlphaFoldDB" id="A0AAV3ZNI5"/>
<gene>
    <name evidence="1" type="ORF">PoB_002265000</name>
</gene>
<accession>A0AAV3ZNI5</accession>
<dbReference type="Proteomes" id="UP000735302">
    <property type="component" value="Unassembled WGS sequence"/>
</dbReference>
<name>A0AAV3ZNI5_9GAST</name>
<evidence type="ECO:0000313" key="2">
    <source>
        <dbReference type="Proteomes" id="UP000735302"/>
    </source>
</evidence>
<evidence type="ECO:0000313" key="1">
    <source>
        <dbReference type="EMBL" id="GFN96144.1"/>
    </source>
</evidence>
<sequence length="101" mass="11192">MTVYTIELSSLILISAYLAGLVTSLTELDGQSKTSALFPWLDLRQSDVNIQNGGLLSRARRSTNDTDSGSSRNIWEEIELAPYLQMIVDSFPIVPTFVILL</sequence>
<proteinExistence type="predicted"/>
<dbReference type="EMBL" id="BLXT01002663">
    <property type="protein sequence ID" value="GFN96144.1"/>
    <property type="molecule type" value="Genomic_DNA"/>
</dbReference>
<comment type="caution">
    <text evidence="1">The sequence shown here is derived from an EMBL/GenBank/DDBJ whole genome shotgun (WGS) entry which is preliminary data.</text>
</comment>
<organism evidence="1 2">
    <name type="scientific">Plakobranchus ocellatus</name>
    <dbReference type="NCBI Taxonomy" id="259542"/>
    <lineage>
        <taxon>Eukaryota</taxon>
        <taxon>Metazoa</taxon>
        <taxon>Spiralia</taxon>
        <taxon>Lophotrochozoa</taxon>
        <taxon>Mollusca</taxon>
        <taxon>Gastropoda</taxon>
        <taxon>Heterobranchia</taxon>
        <taxon>Euthyneura</taxon>
        <taxon>Panpulmonata</taxon>
        <taxon>Sacoglossa</taxon>
        <taxon>Placobranchoidea</taxon>
        <taxon>Plakobranchidae</taxon>
        <taxon>Plakobranchus</taxon>
    </lineage>
</organism>
<reference evidence="1 2" key="1">
    <citation type="journal article" date="2021" name="Elife">
        <title>Chloroplast acquisition without the gene transfer in kleptoplastic sea slugs, Plakobranchus ocellatus.</title>
        <authorList>
            <person name="Maeda T."/>
            <person name="Takahashi S."/>
            <person name="Yoshida T."/>
            <person name="Shimamura S."/>
            <person name="Takaki Y."/>
            <person name="Nagai Y."/>
            <person name="Toyoda A."/>
            <person name="Suzuki Y."/>
            <person name="Arimoto A."/>
            <person name="Ishii H."/>
            <person name="Satoh N."/>
            <person name="Nishiyama T."/>
            <person name="Hasebe M."/>
            <person name="Maruyama T."/>
            <person name="Minagawa J."/>
            <person name="Obokata J."/>
            <person name="Shigenobu S."/>
        </authorList>
    </citation>
    <scope>NUCLEOTIDE SEQUENCE [LARGE SCALE GENOMIC DNA]</scope>
</reference>
<protein>
    <submittedName>
        <fullName evidence="1">Uncharacterized protein</fullName>
    </submittedName>
</protein>
<keyword evidence="2" id="KW-1185">Reference proteome</keyword>